<dbReference type="PANTHER" id="PTHR21137:SF35">
    <property type="entry name" value="ODORANT RECEPTOR 19A-RELATED"/>
    <property type="match status" value="1"/>
</dbReference>
<keyword evidence="2" id="KW-1003">Cell membrane</keyword>
<dbReference type="Pfam" id="PF02949">
    <property type="entry name" value="7tm_6"/>
    <property type="match status" value="1"/>
</dbReference>
<keyword evidence="5" id="KW-0552">Olfaction</keyword>
<keyword evidence="6 10" id="KW-1133">Transmembrane helix</keyword>
<evidence type="ECO:0000256" key="9">
    <source>
        <dbReference type="ARBA" id="ARBA00023224"/>
    </source>
</evidence>
<feature type="transmembrane region" description="Helical" evidence="10">
    <location>
        <begin position="87"/>
        <end position="109"/>
    </location>
</feature>
<evidence type="ECO:0000256" key="10">
    <source>
        <dbReference type="SAM" id="Phobius"/>
    </source>
</evidence>
<evidence type="ECO:0000256" key="6">
    <source>
        <dbReference type="ARBA" id="ARBA00022989"/>
    </source>
</evidence>
<sequence>QKGKRIRISPSCDLAGHLTKRETVKQILERHFDTNMLVPFLKPQKERNAAIDRGYEITSTFYARLAGIYPDLEAGWRYRLFGTYQNLVVVAYIYYVSAYLVANVVALQYMDVELIGSTFCFGGYTYTYALIAALFYVKRSKIDRLLEMIGNELYIYQRPFTPKELEIKKEEIKKAKHFGRYSFYIPCTVALTQMAFVPAIHGFKGEYSSIVNGSATINKYTPLPVWTPVDATSGISFFILYWCQLGPGFVEFLIFHGSCTFFVGTICVLVSDLRILQSSLEDIQKRSYHLYRMKGGKGEENKGLLDDSLYQQCMTACLKENVQHHIKIVEFHNLFQDIVGYAIFFILTGAAVTISTPPFTILQIMEKGETHKFYSAGIVMLGHTFLSVYLLSRYCKFGQNFENESRKVLDAFYGTPWYKANMTFRKLLIVAMLNSQKTLQINAAVVGVSASAATFMDVIKSSYSLLNFLASSNGKSN</sequence>
<evidence type="ECO:0008006" key="12">
    <source>
        <dbReference type="Google" id="ProtNLM"/>
    </source>
</evidence>
<keyword evidence="3" id="KW-0716">Sensory transduction</keyword>
<keyword evidence="9" id="KW-0807">Transducer</keyword>
<keyword evidence="8" id="KW-0675">Receptor</keyword>
<evidence type="ECO:0000256" key="5">
    <source>
        <dbReference type="ARBA" id="ARBA00022725"/>
    </source>
</evidence>
<dbReference type="GO" id="GO:0005886">
    <property type="term" value="C:plasma membrane"/>
    <property type="evidence" value="ECO:0007669"/>
    <property type="project" value="UniProtKB-SubCell"/>
</dbReference>
<protein>
    <recommendedName>
        <fullName evidence="12">Odorant receptor</fullName>
    </recommendedName>
</protein>
<feature type="non-terminal residue" evidence="11">
    <location>
        <position position="1"/>
    </location>
</feature>
<dbReference type="AlphaFoldDB" id="A0A0K8STB1"/>
<evidence type="ECO:0000313" key="11">
    <source>
        <dbReference type="EMBL" id="JAG56441.1"/>
    </source>
</evidence>
<proteinExistence type="predicted"/>
<feature type="transmembrane region" description="Helical" evidence="10">
    <location>
        <begin position="249"/>
        <end position="271"/>
    </location>
</feature>
<evidence type="ECO:0000256" key="2">
    <source>
        <dbReference type="ARBA" id="ARBA00022475"/>
    </source>
</evidence>
<feature type="transmembrane region" description="Helical" evidence="10">
    <location>
        <begin position="338"/>
        <end position="361"/>
    </location>
</feature>
<dbReference type="PANTHER" id="PTHR21137">
    <property type="entry name" value="ODORANT RECEPTOR"/>
    <property type="match status" value="1"/>
</dbReference>
<evidence type="ECO:0000256" key="8">
    <source>
        <dbReference type="ARBA" id="ARBA00023170"/>
    </source>
</evidence>
<keyword evidence="4 10" id="KW-0812">Transmembrane</keyword>
<name>A0A0K8STB1_LYGHE</name>
<dbReference type="GO" id="GO:0004984">
    <property type="term" value="F:olfactory receptor activity"/>
    <property type="evidence" value="ECO:0007669"/>
    <property type="project" value="InterPro"/>
</dbReference>
<keyword evidence="7 10" id="KW-0472">Membrane</keyword>
<evidence type="ECO:0000256" key="3">
    <source>
        <dbReference type="ARBA" id="ARBA00022606"/>
    </source>
</evidence>
<organism evidence="11">
    <name type="scientific">Lygus hesperus</name>
    <name type="common">Western plant bug</name>
    <dbReference type="NCBI Taxonomy" id="30085"/>
    <lineage>
        <taxon>Eukaryota</taxon>
        <taxon>Metazoa</taxon>
        <taxon>Ecdysozoa</taxon>
        <taxon>Arthropoda</taxon>
        <taxon>Hexapoda</taxon>
        <taxon>Insecta</taxon>
        <taxon>Pterygota</taxon>
        <taxon>Neoptera</taxon>
        <taxon>Paraneoptera</taxon>
        <taxon>Hemiptera</taxon>
        <taxon>Heteroptera</taxon>
        <taxon>Panheteroptera</taxon>
        <taxon>Cimicomorpha</taxon>
        <taxon>Miridae</taxon>
        <taxon>Mirini</taxon>
        <taxon>Lygus</taxon>
    </lineage>
</organism>
<evidence type="ECO:0000256" key="4">
    <source>
        <dbReference type="ARBA" id="ARBA00022692"/>
    </source>
</evidence>
<feature type="transmembrane region" description="Helical" evidence="10">
    <location>
        <begin position="115"/>
        <end position="137"/>
    </location>
</feature>
<dbReference type="GO" id="GO:0005549">
    <property type="term" value="F:odorant binding"/>
    <property type="evidence" value="ECO:0007669"/>
    <property type="project" value="InterPro"/>
</dbReference>
<dbReference type="EMBL" id="GBRD01009383">
    <property type="protein sequence ID" value="JAG56441.1"/>
    <property type="molecule type" value="Transcribed_RNA"/>
</dbReference>
<dbReference type="GO" id="GO:0007165">
    <property type="term" value="P:signal transduction"/>
    <property type="evidence" value="ECO:0007669"/>
    <property type="project" value="UniProtKB-KW"/>
</dbReference>
<comment type="subcellular location">
    <subcellularLocation>
        <location evidence="1">Cell membrane</location>
        <topology evidence="1">Multi-pass membrane protein</topology>
    </subcellularLocation>
</comment>
<reference evidence="11" key="1">
    <citation type="submission" date="2014-09" db="EMBL/GenBank/DDBJ databases">
        <authorList>
            <person name="Magalhaes I.L.F."/>
            <person name="Oliveira U."/>
            <person name="Santos F.R."/>
            <person name="Vidigal T.H.D.A."/>
            <person name="Brescovit A.D."/>
            <person name="Santos A.J."/>
        </authorList>
    </citation>
    <scope>NUCLEOTIDE SEQUENCE</scope>
</reference>
<feature type="transmembrane region" description="Helical" evidence="10">
    <location>
        <begin position="183"/>
        <end position="203"/>
    </location>
</feature>
<accession>A0A0K8STB1</accession>
<evidence type="ECO:0000256" key="7">
    <source>
        <dbReference type="ARBA" id="ARBA00023136"/>
    </source>
</evidence>
<evidence type="ECO:0000256" key="1">
    <source>
        <dbReference type="ARBA" id="ARBA00004651"/>
    </source>
</evidence>
<dbReference type="InterPro" id="IPR004117">
    <property type="entry name" value="7tm6_olfct_rcpt"/>
</dbReference>
<feature type="transmembrane region" description="Helical" evidence="10">
    <location>
        <begin position="373"/>
        <end position="391"/>
    </location>
</feature>